<feature type="transmembrane region" description="Helical" evidence="1">
    <location>
        <begin position="20"/>
        <end position="37"/>
    </location>
</feature>
<dbReference type="Proteomes" id="UP000283501">
    <property type="component" value="Unassembled WGS sequence"/>
</dbReference>
<evidence type="ECO:0000313" key="2">
    <source>
        <dbReference type="EMBL" id="RHF02798.1"/>
    </source>
</evidence>
<gene>
    <name evidence="2" type="ORF">DW703_10460</name>
</gene>
<reference evidence="2 3" key="1">
    <citation type="submission" date="2018-08" db="EMBL/GenBank/DDBJ databases">
        <title>A genome reference for cultivated species of the human gut microbiota.</title>
        <authorList>
            <person name="Zou Y."/>
            <person name="Xue W."/>
            <person name="Luo G."/>
        </authorList>
    </citation>
    <scope>NUCLEOTIDE SEQUENCE [LARGE SCALE GENOMIC DNA]</scope>
    <source>
        <strain evidence="2 3">AM26-2LB</strain>
    </source>
</reference>
<organism evidence="2 3">
    <name type="scientific">Agathobacter rectalis</name>
    <dbReference type="NCBI Taxonomy" id="39491"/>
    <lineage>
        <taxon>Bacteria</taxon>
        <taxon>Bacillati</taxon>
        <taxon>Bacillota</taxon>
        <taxon>Clostridia</taxon>
        <taxon>Lachnospirales</taxon>
        <taxon>Lachnospiraceae</taxon>
        <taxon>Agathobacter</taxon>
    </lineage>
</organism>
<dbReference type="AlphaFoldDB" id="A0A414M2D1"/>
<comment type="caution">
    <text evidence="2">The sequence shown here is derived from an EMBL/GenBank/DDBJ whole genome shotgun (WGS) entry which is preliminary data.</text>
</comment>
<sequence length="105" mass="12164">MDTFSEVFKAIASYPWQVNVGVLSLIPLYIIDFKFLCKLNIGLQRKIALAKERGHVARGMIVKEDAKRLVVNNSQSAYSYWAARYTYTVDGKEYRKRFSCDNSRM</sequence>
<proteinExistence type="predicted"/>
<protein>
    <submittedName>
        <fullName evidence="2">Uncharacterized protein</fullName>
    </submittedName>
</protein>
<accession>A0A414M2D1</accession>
<evidence type="ECO:0000256" key="1">
    <source>
        <dbReference type="SAM" id="Phobius"/>
    </source>
</evidence>
<name>A0A414M2D1_9FIRM</name>
<dbReference type="EMBL" id="QSKY01000015">
    <property type="protein sequence ID" value="RHF02798.1"/>
    <property type="molecule type" value="Genomic_DNA"/>
</dbReference>
<keyword evidence="1" id="KW-0472">Membrane</keyword>
<keyword evidence="1" id="KW-1133">Transmembrane helix</keyword>
<keyword evidence="1" id="KW-0812">Transmembrane</keyword>
<evidence type="ECO:0000313" key="3">
    <source>
        <dbReference type="Proteomes" id="UP000283501"/>
    </source>
</evidence>
<dbReference type="RefSeq" id="WP_118141411.1">
    <property type="nucleotide sequence ID" value="NZ_QSJA01000083.1"/>
</dbReference>